<dbReference type="Proteomes" id="UP000001542">
    <property type="component" value="Unassembled WGS sequence"/>
</dbReference>
<proteinExistence type="predicted"/>
<name>A2DV10_TRIV3</name>
<sequence>MEGRKSVANNSNINNSQPLTKAKAPQPPRTGTAVRITAKRSNSELREILQQICSKYLKDAEENTQPDATYNTQFCEVLNKAITSSIELTKTIPSPIELSDVLVQYFPTFTKLIMLRTLYQVRQNLPRSIQRSFDKRIAEFQVFSYGYDKDEYEDEFGDNCTKWFECYTTTQFEFDFLEFNAATIHIIALYLSEEQQDLADGDVVTVVMKTPEQFGKKKSLIAKFVPGHQLFQRTEVFCIPGTKFFVRSELKERYNVSFNYTLYNVFDPEEGFFPEAMEEEEEEEEIQDSIQEESSEFTPED</sequence>
<dbReference type="VEuPathDB" id="TrichDB:TVAGG3_0940480"/>
<dbReference type="EMBL" id="DS113251">
    <property type="protein sequence ID" value="EAY15737.1"/>
    <property type="molecule type" value="Genomic_DNA"/>
</dbReference>
<feature type="compositionally biased region" description="Polar residues" evidence="1">
    <location>
        <begin position="7"/>
        <end position="19"/>
    </location>
</feature>
<protein>
    <submittedName>
        <fullName evidence="2">Uncharacterized protein</fullName>
    </submittedName>
</protein>
<gene>
    <name evidence="2" type="ORF">TVAG_187880</name>
</gene>
<dbReference type="VEuPathDB" id="TrichDB:TVAG_588990"/>
<feature type="region of interest" description="Disordered" evidence="1">
    <location>
        <begin position="277"/>
        <end position="301"/>
    </location>
</feature>
<accession>A2DV10</accession>
<organism evidence="2 3">
    <name type="scientific">Trichomonas vaginalis (strain ATCC PRA-98 / G3)</name>
    <dbReference type="NCBI Taxonomy" id="412133"/>
    <lineage>
        <taxon>Eukaryota</taxon>
        <taxon>Metamonada</taxon>
        <taxon>Parabasalia</taxon>
        <taxon>Trichomonadida</taxon>
        <taxon>Trichomonadidae</taxon>
        <taxon>Trichomonas</taxon>
    </lineage>
</organism>
<dbReference type="AlphaFoldDB" id="A2DV10"/>
<dbReference type="InParanoid" id="A2DV10"/>
<reference evidence="2" key="2">
    <citation type="journal article" date="2007" name="Science">
        <title>Draft genome sequence of the sexually transmitted pathogen Trichomonas vaginalis.</title>
        <authorList>
            <person name="Carlton J.M."/>
            <person name="Hirt R.P."/>
            <person name="Silva J.C."/>
            <person name="Delcher A.L."/>
            <person name="Schatz M."/>
            <person name="Zhao Q."/>
            <person name="Wortman J.R."/>
            <person name="Bidwell S.L."/>
            <person name="Alsmark U.C.M."/>
            <person name="Besteiro S."/>
            <person name="Sicheritz-Ponten T."/>
            <person name="Noel C.J."/>
            <person name="Dacks J.B."/>
            <person name="Foster P.G."/>
            <person name="Simillion C."/>
            <person name="Van de Peer Y."/>
            <person name="Miranda-Saavedra D."/>
            <person name="Barton G.J."/>
            <person name="Westrop G.D."/>
            <person name="Mueller S."/>
            <person name="Dessi D."/>
            <person name="Fiori P.L."/>
            <person name="Ren Q."/>
            <person name="Paulsen I."/>
            <person name="Zhang H."/>
            <person name="Bastida-Corcuera F.D."/>
            <person name="Simoes-Barbosa A."/>
            <person name="Brown M.T."/>
            <person name="Hayes R.D."/>
            <person name="Mukherjee M."/>
            <person name="Okumura C.Y."/>
            <person name="Schneider R."/>
            <person name="Smith A.J."/>
            <person name="Vanacova S."/>
            <person name="Villalvazo M."/>
            <person name="Haas B.J."/>
            <person name="Pertea M."/>
            <person name="Feldblyum T.V."/>
            <person name="Utterback T.R."/>
            <person name="Shu C.L."/>
            <person name="Osoegawa K."/>
            <person name="de Jong P.J."/>
            <person name="Hrdy I."/>
            <person name="Horvathova L."/>
            <person name="Zubacova Z."/>
            <person name="Dolezal P."/>
            <person name="Malik S.B."/>
            <person name="Logsdon J.M. Jr."/>
            <person name="Henze K."/>
            <person name="Gupta A."/>
            <person name="Wang C.C."/>
            <person name="Dunne R.L."/>
            <person name="Upcroft J.A."/>
            <person name="Upcroft P."/>
            <person name="White O."/>
            <person name="Salzberg S.L."/>
            <person name="Tang P."/>
            <person name="Chiu C.-H."/>
            <person name="Lee Y.-S."/>
            <person name="Embley T.M."/>
            <person name="Coombs G.H."/>
            <person name="Mottram J.C."/>
            <person name="Tachezy J."/>
            <person name="Fraser-Liggett C.M."/>
            <person name="Johnson P.J."/>
        </authorList>
    </citation>
    <scope>NUCLEOTIDE SEQUENCE [LARGE SCALE GENOMIC DNA]</scope>
    <source>
        <strain evidence="2">G3</strain>
    </source>
</reference>
<dbReference type="PANTHER" id="PTHR36929">
    <property type="entry name" value="ATTACHMENT SUBUNIT, PUTATIVE-RELATED"/>
    <property type="match status" value="1"/>
</dbReference>
<keyword evidence="3" id="KW-1185">Reference proteome</keyword>
<dbReference type="RefSeq" id="XP_001327960.1">
    <property type="nucleotide sequence ID" value="XM_001327925.1"/>
</dbReference>
<reference evidence="2" key="1">
    <citation type="submission" date="2006-10" db="EMBL/GenBank/DDBJ databases">
        <authorList>
            <person name="Amadeo P."/>
            <person name="Zhao Q."/>
            <person name="Wortman J."/>
            <person name="Fraser-Liggett C."/>
            <person name="Carlton J."/>
        </authorList>
    </citation>
    <scope>NUCLEOTIDE SEQUENCE</scope>
    <source>
        <strain evidence="2">G3</strain>
    </source>
</reference>
<evidence type="ECO:0000313" key="2">
    <source>
        <dbReference type="EMBL" id="EAY15737.1"/>
    </source>
</evidence>
<feature type="region of interest" description="Disordered" evidence="1">
    <location>
        <begin position="1"/>
        <end position="33"/>
    </location>
</feature>
<evidence type="ECO:0000313" key="3">
    <source>
        <dbReference type="Proteomes" id="UP000001542"/>
    </source>
</evidence>
<dbReference type="PANTHER" id="PTHR36929:SF5">
    <property type="entry name" value="BLR6751 PROTEIN"/>
    <property type="match status" value="1"/>
</dbReference>
<dbReference type="KEGG" id="tva:4773744"/>
<evidence type="ECO:0000256" key="1">
    <source>
        <dbReference type="SAM" id="MobiDB-lite"/>
    </source>
</evidence>